<keyword evidence="6" id="KW-0175">Coiled coil</keyword>
<dbReference type="GO" id="GO:0006310">
    <property type="term" value="P:DNA recombination"/>
    <property type="evidence" value="ECO:0007669"/>
    <property type="project" value="TreeGrafter"/>
</dbReference>
<accession>A0A109UY33</accession>
<dbReference type="GO" id="GO:0006281">
    <property type="term" value="P:DNA repair"/>
    <property type="evidence" value="ECO:0007669"/>
    <property type="project" value="UniProtKB-KW"/>
</dbReference>
<dbReference type="Proteomes" id="UP000243052">
    <property type="component" value="Chromosome iii"/>
</dbReference>
<dbReference type="InterPro" id="IPR018468">
    <property type="entry name" value="SFR1/Mei5"/>
</dbReference>
<reference evidence="7 8" key="1">
    <citation type="submission" date="2016-01" db="EMBL/GenBank/DDBJ databases">
        <title>Genome sequence of the yeast Holleya sinecauda.</title>
        <authorList>
            <person name="Dietrich F.S."/>
        </authorList>
    </citation>
    <scope>NUCLEOTIDE SEQUENCE [LARGE SCALE GENOMIC DNA]</scope>
    <source>
        <strain evidence="7 8">ATCC 58844</strain>
    </source>
</reference>
<organism evidence="7 8">
    <name type="scientific">Eremothecium sinecaudum</name>
    <dbReference type="NCBI Taxonomy" id="45286"/>
    <lineage>
        <taxon>Eukaryota</taxon>
        <taxon>Fungi</taxon>
        <taxon>Dikarya</taxon>
        <taxon>Ascomycota</taxon>
        <taxon>Saccharomycotina</taxon>
        <taxon>Saccharomycetes</taxon>
        <taxon>Saccharomycetales</taxon>
        <taxon>Saccharomycetaceae</taxon>
        <taxon>Eremothecium</taxon>
    </lineage>
</organism>
<dbReference type="PANTHER" id="PTHR28527:SF1">
    <property type="entry name" value="SWI5-DEPENDENT RECOMBINATION DNA REPAIR PROTEIN 1"/>
    <property type="match status" value="1"/>
</dbReference>
<dbReference type="EMBL" id="CP014243">
    <property type="protein sequence ID" value="AMD19614.1"/>
    <property type="molecule type" value="Genomic_DNA"/>
</dbReference>
<evidence type="ECO:0000313" key="7">
    <source>
        <dbReference type="EMBL" id="AMD19614.1"/>
    </source>
</evidence>
<proteinExistence type="inferred from homology"/>
<feature type="coiled-coil region" evidence="6">
    <location>
        <begin position="172"/>
        <end position="207"/>
    </location>
</feature>
<sequence length="227" mass="26540">MVNDLTQDPDVTLVEDSKAAIIPSAKTRPKKHLKLLSGLNHNSTSLVSQAKGKQVVSELKSVEVNLDIQIREYNKKETTLKRANKILSTYEQEVKINELIEKWRRVCQCAMAYLFNSTMLKINKMGGYHVFRKKEIEKMKRQLEYQSNDGIQDQIDELLESDEFLKLCQEEQDGVRERVEEKLHEAEKLKEKEMAKIHAQLEDMNEEEFTMQELAARIKVEYHLVYP</sequence>
<dbReference type="STRING" id="45286.A0A109UY33"/>
<dbReference type="RefSeq" id="XP_017986610.1">
    <property type="nucleotide sequence ID" value="XM_018131502.1"/>
</dbReference>
<dbReference type="Gene3D" id="6.10.140.1020">
    <property type="match status" value="1"/>
</dbReference>
<comment type="subcellular location">
    <subcellularLocation>
        <location evidence="1">Nucleus</location>
    </subcellularLocation>
</comment>
<keyword evidence="4" id="KW-0234">DNA repair</keyword>
<evidence type="ECO:0000256" key="5">
    <source>
        <dbReference type="ARBA" id="ARBA00023242"/>
    </source>
</evidence>
<keyword evidence="3" id="KW-0227">DNA damage</keyword>
<evidence type="ECO:0000256" key="2">
    <source>
        <dbReference type="ARBA" id="ARBA00008729"/>
    </source>
</evidence>
<dbReference type="GeneID" id="28722819"/>
<name>A0A109UY33_9SACH</name>
<protein>
    <submittedName>
        <fullName evidence="7">HCL537Wp</fullName>
    </submittedName>
</protein>
<keyword evidence="8" id="KW-1185">Reference proteome</keyword>
<evidence type="ECO:0000256" key="6">
    <source>
        <dbReference type="SAM" id="Coils"/>
    </source>
</evidence>
<dbReference type="OrthoDB" id="27934at2759"/>
<dbReference type="AlphaFoldDB" id="A0A109UY33"/>
<evidence type="ECO:0000256" key="1">
    <source>
        <dbReference type="ARBA" id="ARBA00004123"/>
    </source>
</evidence>
<gene>
    <name evidence="7" type="ORF">AW171_hschr31454</name>
</gene>
<keyword evidence="5" id="KW-0539">Nucleus</keyword>
<comment type="similarity">
    <text evidence="2">Belongs to the SFR1/MEI5 family.</text>
</comment>
<dbReference type="GO" id="GO:0005634">
    <property type="term" value="C:nucleus"/>
    <property type="evidence" value="ECO:0007669"/>
    <property type="project" value="UniProtKB-SubCell"/>
</dbReference>
<evidence type="ECO:0000256" key="4">
    <source>
        <dbReference type="ARBA" id="ARBA00023204"/>
    </source>
</evidence>
<dbReference type="Pfam" id="PF10376">
    <property type="entry name" value="Mei5"/>
    <property type="match status" value="1"/>
</dbReference>
<evidence type="ECO:0000313" key="8">
    <source>
        <dbReference type="Proteomes" id="UP000243052"/>
    </source>
</evidence>
<evidence type="ECO:0000256" key="3">
    <source>
        <dbReference type="ARBA" id="ARBA00022763"/>
    </source>
</evidence>
<dbReference type="PANTHER" id="PTHR28527">
    <property type="entry name" value="MATING-TYPE SWITCHING PROTEIN SWI2-RELATED"/>
    <property type="match status" value="1"/>
</dbReference>